<dbReference type="GO" id="GO:0051879">
    <property type="term" value="F:Hsp90 protein binding"/>
    <property type="evidence" value="ECO:0007669"/>
    <property type="project" value="InterPro"/>
</dbReference>
<dbReference type="GO" id="GO:0006457">
    <property type="term" value="P:protein folding"/>
    <property type="evidence" value="ECO:0007669"/>
    <property type="project" value="TreeGrafter"/>
</dbReference>
<dbReference type="GO" id="GO:0051087">
    <property type="term" value="F:protein-folding chaperone binding"/>
    <property type="evidence" value="ECO:0007669"/>
    <property type="project" value="TreeGrafter"/>
</dbReference>
<dbReference type="Pfam" id="PF04969">
    <property type="entry name" value="CS"/>
    <property type="match status" value="1"/>
</dbReference>
<name>A0AAN6ERZ6_EXODE</name>
<dbReference type="Gene3D" id="2.60.40.790">
    <property type="match status" value="1"/>
</dbReference>
<accession>A0AAN6ERZ6</accession>
<dbReference type="InterPro" id="IPR007052">
    <property type="entry name" value="CS_dom"/>
</dbReference>
<gene>
    <name evidence="4" type="primary">wos2</name>
    <name evidence="4" type="ORF">HRR80_007406</name>
</gene>
<sequence>MSTQSTPEVLWAQRSSSSEPEKNYIYLTINVPDVPPNALKLDLKPTGLTFTGTSETKKTTYHLDMEFYGEIDVENSKTHHTPANIQMILRKKELKEEYWPRLLKDSAKVHWLRTDFDKWVDEDEQNEAPEDDYLSQFGGGLGGDDGGFGGIDFSKLGGAGGAGLEGLGGDADADAGEDEDDDEMPDLEEDKDAGAEDGDKGKGKDGDAAAA</sequence>
<dbReference type="InterPro" id="IPR045250">
    <property type="entry name" value="p23-like"/>
</dbReference>
<dbReference type="GO" id="GO:0005634">
    <property type="term" value="C:nucleus"/>
    <property type="evidence" value="ECO:0007669"/>
    <property type="project" value="TreeGrafter"/>
</dbReference>
<evidence type="ECO:0000256" key="1">
    <source>
        <dbReference type="ARBA" id="ARBA00025733"/>
    </source>
</evidence>
<dbReference type="GO" id="GO:0005829">
    <property type="term" value="C:cytosol"/>
    <property type="evidence" value="ECO:0007669"/>
    <property type="project" value="TreeGrafter"/>
</dbReference>
<evidence type="ECO:0000256" key="2">
    <source>
        <dbReference type="SAM" id="MobiDB-lite"/>
    </source>
</evidence>
<feature type="compositionally biased region" description="Basic and acidic residues" evidence="2">
    <location>
        <begin position="192"/>
        <end position="211"/>
    </location>
</feature>
<comment type="caution">
    <text evidence="4">The sequence shown here is derived from an EMBL/GenBank/DDBJ whole genome shotgun (WGS) entry which is preliminary data.</text>
</comment>
<reference evidence="4" key="1">
    <citation type="submission" date="2023-01" db="EMBL/GenBank/DDBJ databases">
        <title>Exophiala dermititidis isolated from Cystic Fibrosis Patient.</title>
        <authorList>
            <person name="Kurbessoian T."/>
            <person name="Crocker A."/>
            <person name="Murante D."/>
            <person name="Hogan D.A."/>
            <person name="Stajich J.E."/>
        </authorList>
    </citation>
    <scope>NUCLEOTIDE SEQUENCE</scope>
    <source>
        <strain evidence="4">Ex8</strain>
    </source>
</reference>
<dbReference type="EMBL" id="JAJGCB010000017">
    <property type="protein sequence ID" value="KAJ8988782.1"/>
    <property type="molecule type" value="Genomic_DNA"/>
</dbReference>
<evidence type="ECO:0000313" key="4">
    <source>
        <dbReference type="EMBL" id="KAJ8988782.1"/>
    </source>
</evidence>
<dbReference type="Proteomes" id="UP001161757">
    <property type="component" value="Unassembled WGS sequence"/>
</dbReference>
<feature type="compositionally biased region" description="Gly residues" evidence="2">
    <location>
        <begin position="159"/>
        <end position="169"/>
    </location>
</feature>
<organism evidence="4 5">
    <name type="scientific">Exophiala dermatitidis</name>
    <name type="common">Black yeast-like fungus</name>
    <name type="synonym">Wangiella dermatitidis</name>
    <dbReference type="NCBI Taxonomy" id="5970"/>
    <lineage>
        <taxon>Eukaryota</taxon>
        <taxon>Fungi</taxon>
        <taxon>Dikarya</taxon>
        <taxon>Ascomycota</taxon>
        <taxon>Pezizomycotina</taxon>
        <taxon>Eurotiomycetes</taxon>
        <taxon>Chaetothyriomycetidae</taxon>
        <taxon>Chaetothyriales</taxon>
        <taxon>Herpotrichiellaceae</taxon>
        <taxon>Exophiala</taxon>
    </lineage>
</organism>
<feature type="domain" description="CS" evidence="3">
    <location>
        <begin position="4"/>
        <end position="103"/>
    </location>
</feature>
<dbReference type="PANTHER" id="PTHR22932">
    <property type="entry name" value="TELOMERASE-BINDING PROTEIN P23 HSP90 CO-CHAPERONE"/>
    <property type="match status" value="1"/>
</dbReference>
<dbReference type="SUPFAM" id="SSF49764">
    <property type="entry name" value="HSP20-like chaperones"/>
    <property type="match status" value="1"/>
</dbReference>
<dbReference type="InterPro" id="IPR008978">
    <property type="entry name" value="HSP20-like_chaperone"/>
</dbReference>
<protein>
    <submittedName>
        <fullName evidence="4">P23 chaperone protein wos2</fullName>
    </submittedName>
</protein>
<proteinExistence type="inferred from homology"/>
<dbReference type="CDD" id="cd06465">
    <property type="entry name" value="p23_hB-ind1_like"/>
    <property type="match status" value="1"/>
</dbReference>
<feature type="compositionally biased region" description="Acidic residues" evidence="2">
    <location>
        <begin position="171"/>
        <end position="191"/>
    </location>
</feature>
<evidence type="ECO:0000313" key="5">
    <source>
        <dbReference type="Proteomes" id="UP001161757"/>
    </source>
</evidence>
<feature type="region of interest" description="Disordered" evidence="2">
    <location>
        <begin position="159"/>
        <end position="211"/>
    </location>
</feature>
<dbReference type="PROSITE" id="PS51203">
    <property type="entry name" value="CS"/>
    <property type="match status" value="1"/>
</dbReference>
<dbReference type="GO" id="GO:0051131">
    <property type="term" value="P:chaperone-mediated protein complex assembly"/>
    <property type="evidence" value="ECO:0007669"/>
    <property type="project" value="TreeGrafter"/>
</dbReference>
<evidence type="ECO:0000259" key="3">
    <source>
        <dbReference type="PROSITE" id="PS51203"/>
    </source>
</evidence>
<dbReference type="FunFam" id="2.60.40.790:FF:000013">
    <property type="entry name" value="Very-long-chain (3R)-3-hydroxyacyl-CoA dehydratase"/>
    <property type="match status" value="1"/>
</dbReference>
<comment type="similarity">
    <text evidence="1">Belongs to the p23/wos2 family.</text>
</comment>
<dbReference type="PANTHER" id="PTHR22932:SF1">
    <property type="entry name" value="CO-CHAPERONE PROTEIN DAF-41"/>
    <property type="match status" value="1"/>
</dbReference>
<dbReference type="AlphaFoldDB" id="A0AAN6ERZ6"/>